<proteinExistence type="inferred from homology"/>
<name>W0EAS9_9FIRM</name>
<comment type="similarity">
    <text evidence="2">Belongs to the LuxC family.</text>
</comment>
<dbReference type="EC" id="1.2.1.50" evidence="2"/>
<dbReference type="InterPro" id="IPR008670">
    <property type="entry name" value="CoA_reduct_LuxC"/>
</dbReference>
<dbReference type="eggNOG" id="COG1012">
    <property type="taxonomic scope" value="Bacteria"/>
</dbReference>
<evidence type="ECO:0000313" key="4">
    <source>
        <dbReference type="Proteomes" id="UP000010847"/>
    </source>
</evidence>
<evidence type="ECO:0000313" key="3">
    <source>
        <dbReference type="EMBL" id="AHF06151.1"/>
    </source>
</evidence>
<dbReference type="Pfam" id="PF05893">
    <property type="entry name" value="LuxC"/>
    <property type="match status" value="1"/>
</dbReference>
<evidence type="ECO:0000256" key="1">
    <source>
        <dbReference type="ARBA" id="ARBA00022857"/>
    </source>
</evidence>
<keyword evidence="4" id="KW-1185">Reference proteome</keyword>
<dbReference type="GO" id="GO:0003995">
    <property type="term" value="F:acyl-CoA dehydrogenase activity"/>
    <property type="evidence" value="ECO:0007669"/>
    <property type="project" value="InterPro"/>
</dbReference>
<protein>
    <recommendedName>
        <fullName evidence="2">Acyl-CoA reductase</fullName>
        <ecNumber evidence="2">1.2.1.50</ecNumber>
    </recommendedName>
</protein>
<comment type="catalytic activity">
    <reaction evidence="2">
        <text>a long-chain fatty aldehyde + NADP(+) + CoA = a long-chain fatty acyl-CoA + NADPH + H(+)</text>
        <dbReference type="Rhea" id="RHEA:15437"/>
        <dbReference type="ChEBI" id="CHEBI:15378"/>
        <dbReference type="ChEBI" id="CHEBI:17176"/>
        <dbReference type="ChEBI" id="CHEBI:57287"/>
        <dbReference type="ChEBI" id="CHEBI:57783"/>
        <dbReference type="ChEBI" id="CHEBI:58349"/>
        <dbReference type="ChEBI" id="CHEBI:83139"/>
        <dbReference type="EC" id="1.2.1.50"/>
    </reaction>
</comment>
<dbReference type="GO" id="GO:0008218">
    <property type="term" value="P:bioluminescence"/>
    <property type="evidence" value="ECO:0007669"/>
    <property type="project" value="InterPro"/>
</dbReference>
<dbReference type="HOGENOM" id="CLU_043373_0_0_9"/>
<gene>
    <name evidence="3" type="ORF">DESME_03115</name>
</gene>
<dbReference type="STRING" id="871968.DESME_03115"/>
<dbReference type="OrthoDB" id="580775at2"/>
<dbReference type="KEGG" id="dmt:DESME_03115"/>
<dbReference type="PIRSF" id="PIRSF009414">
    <property type="entry name" value="LuxC"/>
    <property type="match status" value="1"/>
</dbReference>
<dbReference type="AlphaFoldDB" id="W0EAS9"/>
<dbReference type="CDD" id="cd07080">
    <property type="entry name" value="ALDH_Acyl-CoA-Red_LuxC"/>
    <property type="match status" value="1"/>
</dbReference>
<keyword evidence="1 2" id="KW-0521">NADP</keyword>
<sequence>MEHQLIPAYFVPEGLTFDAYQERRYGGYTLQFPELNGGIVAEVCAEVIKHRNAYLVNLTTDQIIERIDQAVQLWLNPDYPLRKIAEHVLPPLTGYDGETIRLELKRYMRGFRKKDIYRFLDEEFDNPSLLDGFRPRKTGGMSRVYGPELIFHVFSGNVPGLPLWSIIMGLLLKSGGIGKSSSAEPLLPVLFAQSLAQVDRELANCFAILPWKGGTADLEEPVLKSVDAVIVYGSSETVQKLRKKVTKNIPVLGYGHKVSFAAIGKEALTADRYQDTVHRLAHDVMVYDQQSCLSPQAVWVEEGGAISVRQFAQLLAAELENYEKRRPRAKLTDEEAIAIRSVRNRYEALSFQDDEIEVYGSAGGTEWTVIYEGKPGFEGSPLNRTIHVYACHELKECVSDLRPYRDYLQTVGLAVSPNRLEDISVHLAREGVTRITALGQMTLGVPGWHHDGRFNLLDLVRFVDIERSVEQLAEIYDPDVEAY</sequence>
<dbReference type="EMBL" id="CP007032">
    <property type="protein sequence ID" value="AHF06151.1"/>
    <property type="molecule type" value="Genomic_DNA"/>
</dbReference>
<dbReference type="SUPFAM" id="SSF53720">
    <property type="entry name" value="ALDH-like"/>
    <property type="match status" value="1"/>
</dbReference>
<keyword evidence="2" id="KW-0560">Oxidoreductase</keyword>
<dbReference type="GO" id="GO:0050062">
    <property type="term" value="F:long-chain-fatty-acyl-CoA reductase activity"/>
    <property type="evidence" value="ECO:0007669"/>
    <property type="project" value="UniProtKB-EC"/>
</dbReference>
<evidence type="ECO:0000256" key="2">
    <source>
        <dbReference type="PIRNR" id="PIRNR009414"/>
    </source>
</evidence>
<organism evidence="3 4">
    <name type="scientific">Desulfitobacterium metallireducens DSM 15288</name>
    <dbReference type="NCBI Taxonomy" id="871968"/>
    <lineage>
        <taxon>Bacteria</taxon>
        <taxon>Bacillati</taxon>
        <taxon>Bacillota</taxon>
        <taxon>Clostridia</taxon>
        <taxon>Eubacteriales</taxon>
        <taxon>Desulfitobacteriaceae</taxon>
        <taxon>Desulfitobacterium</taxon>
    </lineage>
</organism>
<dbReference type="InterPro" id="IPR016161">
    <property type="entry name" value="Ald_DH/histidinol_DH"/>
</dbReference>
<dbReference type="Proteomes" id="UP000010847">
    <property type="component" value="Chromosome"/>
</dbReference>
<accession>W0EAS9</accession>
<dbReference type="RefSeq" id="WP_006719041.1">
    <property type="nucleotide sequence ID" value="NZ_CP007032.1"/>
</dbReference>
<reference evidence="3 4" key="1">
    <citation type="submission" date="2013-12" db="EMBL/GenBank/DDBJ databases">
        <authorList>
            <consortium name="DOE Joint Genome Institute"/>
            <person name="Smidt H."/>
            <person name="Huntemann M."/>
            <person name="Han J."/>
            <person name="Chen A."/>
            <person name="Kyrpides N."/>
            <person name="Mavromatis K."/>
            <person name="Markowitz V."/>
            <person name="Palaniappan K."/>
            <person name="Ivanova N."/>
            <person name="Schaumberg A."/>
            <person name="Pati A."/>
            <person name="Liolios K."/>
            <person name="Nordberg H.P."/>
            <person name="Cantor M.N."/>
            <person name="Hua S.X."/>
            <person name="Woyke T."/>
        </authorList>
    </citation>
    <scope>NUCLEOTIDE SEQUENCE [LARGE SCALE GENOMIC DNA]</scope>
    <source>
        <strain evidence="4">DSM 15288</strain>
    </source>
</reference>